<proteinExistence type="inferred from homology"/>
<evidence type="ECO:0000256" key="2">
    <source>
        <dbReference type="ARBA" id="ARBA00022801"/>
    </source>
</evidence>
<evidence type="ECO:0000259" key="4">
    <source>
        <dbReference type="PROSITE" id="PS00028"/>
    </source>
</evidence>
<dbReference type="Proteomes" id="UP000694888">
    <property type="component" value="Unplaced"/>
</dbReference>
<organism evidence="5 6">
    <name type="scientific">Aplysia californica</name>
    <name type="common">California sea hare</name>
    <dbReference type="NCBI Taxonomy" id="6500"/>
    <lineage>
        <taxon>Eukaryota</taxon>
        <taxon>Metazoa</taxon>
        <taxon>Spiralia</taxon>
        <taxon>Lophotrochozoa</taxon>
        <taxon>Mollusca</taxon>
        <taxon>Gastropoda</taxon>
        <taxon>Heterobranchia</taxon>
        <taxon>Euthyneura</taxon>
        <taxon>Tectipleura</taxon>
        <taxon>Aplysiida</taxon>
        <taxon>Aplysioidea</taxon>
        <taxon>Aplysiidae</taxon>
        <taxon>Aplysia</taxon>
    </lineage>
</organism>
<protein>
    <submittedName>
        <fullName evidence="6">Zinc finger-containing ubiquitin peptidase 1 isoform X1</fullName>
    </submittedName>
</protein>
<feature type="compositionally biased region" description="Basic and acidic residues" evidence="3">
    <location>
        <begin position="149"/>
        <end position="169"/>
    </location>
</feature>
<dbReference type="PANTHER" id="PTHR48153">
    <property type="entry name" value="UFM1-SPECIFIC PROTEASE 2"/>
    <property type="match status" value="1"/>
</dbReference>
<keyword evidence="5" id="KW-1185">Reference proteome</keyword>
<sequence>MRIMDSELKRTQHSCHNSSLDLFNESLVGTSYDDVQDSCHVQEQSHLLDEANITRESSSSESSSNATATKAKKVYSHIGQYSKSSVISAGSPDMKSEREKFHQTQECILVEPSDEEDSIQNCSQQSATNSSSGSCEECDSYLNMTKHSTHSDKSKENKQVSPHDDKDAQDSDSSMVEGPNRETPPAEKPTELNAHWSSDKLDLICPFCDAREESLYRLEFHVSTMHPDTDVQMETGAFCENLHELDGATVTDIQTLSCPLCDLEVDSEIALGAHLKILHGDILDDGASMSCPLCDFTSRKEDDLRRHMQGHHNDTTYFGVSCSSDATESSSHEPACPICSQVFGDTDLLTSHVESHFGTTYQSGAHSSACSSSFNEPYQSKPMDNVLKDHQPSENVKKAGLPAKKAKVQGKCAFDKQYEQNLERAVARGEVSVGEYHEQRGRAARRGADHVDDGQTRVQGVIQRLHQLFNSQARLGQEVRLCSPTDHFAGSYGDKGWGCGYRNFQMMLSCLLRNPNYAEKIFPDGQRDIPSIPRIQEMIESAWKKGFDLQGCQQLKGRLSNTRKWIGATEIVALLSSLRIKCHLADFHAPSAPDGTHPRLLEWICDYFSERSGFKPPLYLQHQGHSRTVVGVEKEKGAVKLLLFDPGTPSEQMAAVAQTPMTWKQMKTFRRSLLGFKSRQYQVVAVTGLLSESECQQSKILKSERVV</sequence>
<evidence type="ECO:0000313" key="6">
    <source>
        <dbReference type="RefSeq" id="XP_035825719.1"/>
    </source>
</evidence>
<feature type="region of interest" description="Disordered" evidence="3">
    <location>
        <begin position="113"/>
        <end position="193"/>
    </location>
</feature>
<dbReference type="Gene3D" id="3.90.70.130">
    <property type="match status" value="1"/>
</dbReference>
<dbReference type="PANTHER" id="PTHR48153:SF4">
    <property type="entry name" value="UBIQUITIN CARBOXYL-TERMINAL HYDROLASE MUG105"/>
    <property type="match status" value="1"/>
</dbReference>
<dbReference type="Pfam" id="PF07910">
    <property type="entry name" value="Peptidase_C78"/>
    <property type="match status" value="1"/>
</dbReference>
<accession>A0ABM1VTH7</accession>
<evidence type="ECO:0000256" key="1">
    <source>
        <dbReference type="ARBA" id="ARBA00008552"/>
    </source>
</evidence>
<dbReference type="InterPro" id="IPR013087">
    <property type="entry name" value="Znf_C2H2_type"/>
</dbReference>
<evidence type="ECO:0000313" key="5">
    <source>
        <dbReference type="Proteomes" id="UP000694888"/>
    </source>
</evidence>
<comment type="similarity">
    <text evidence="1">Belongs to the peptidase C78 family.</text>
</comment>
<feature type="domain" description="C2H2-type" evidence="4">
    <location>
        <begin position="336"/>
        <end position="356"/>
    </location>
</feature>
<dbReference type="InterPro" id="IPR012462">
    <property type="entry name" value="UFSP1/2_DUB_cat"/>
</dbReference>
<evidence type="ECO:0000256" key="3">
    <source>
        <dbReference type="SAM" id="MobiDB-lite"/>
    </source>
</evidence>
<dbReference type="PROSITE" id="PS00028">
    <property type="entry name" value="ZINC_FINGER_C2H2_1"/>
    <property type="match status" value="1"/>
</dbReference>
<keyword evidence="2" id="KW-0378">Hydrolase</keyword>
<gene>
    <name evidence="6" type="primary">LOC101855491</name>
</gene>
<dbReference type="Gene3D" id="3.30.160.60">
    <property type="entry name" value="Classic Zinc Finger"/>
    <property type="match status" value="1"/>
</dbReference>
<feature type="compositionally biased region" description="Low complexity" evidence="3">
    <location>
        <begin position="120"/>
        <end position="135"/>
    </location>
</feature>
<reference evidence="6" key="1">
    <citation type="submission" date="2025-08" db="UniProtKB">
        <authorList>
            <consortium name="RefSeq"/>
        </authorList>
    </citation>
    <scope>IDENTIFICATION</scope>
</reference>
<name>A0ABM1VTH7_APLCA</name>
<dbReference type="SMART" id="SM00355">
    <property type="entry name" value="ZnF_C2H2"/>
    <property type="match status" value="4"/>
</dbReference>
<dbReference type="GeneID" id="101855491"/>
<dbReference type="RefSeq" id="XP_035825719.1">
    <property type="nucleotide sequence ID" value="XM_035969826.1"/>
</dbReference>